<proteinExistence type="predicted"/>
<name>A0ABV0Y4D5_9TELE</name>
<evidence type="ECO:0000313" key="1">
    <source>
        <dbReference type="EMBL" id="MEQ2288606.1"/>
    </source>
</evidence>
<organism evidence="1 2">
    <name type="scientific">Ameca splendens</name>
    <dbReference type="NCBI Taxonomy" id="208324"/>
    <lineage>
        <taxon>Eukaryota</taxon>
        <taxon>Metazoa</taxon>
        <taxon>Chordata</taxon>
        <taxon>Craniata</taxon>
        <taxon>Vertebrata</taxon>
        <taxon>Euteleostomi</taxon>
        <taxon>Actinopterygii</taxon>
        <taxon>Neopterygii</taxon>
        <taxon>Teleostei</taxon>
        <taxon>Neoteleostei</taxon>
        <taxon>Acanthomorphata</taxon>
        <taxon>Ovalentaria</taxon>
        <taxon>Atherinomorphae</taxon>
        <taxon>Cyprinodontiformes</taxon>
        <taxon>Goodeidae</taxon>
        <taxon>Ameca</taxon>
    </lineage>
</organism>
<reference evidence="1 2" key="1">
    <citation type="submission" date="2021-06" db="EMBL/GenBank/DDBJ databases">
        <authorList>
            <person name="Palmer J.M."/>
        </authorList>
    </citation>
    <scope>NUCLEOTIDE SEQUENCE [LARGE SCALE GENOMIC DNA]</scope>
    <source>
        <strain evidence="1 2">AS_MEX2019</strain>
        <tissue evidence="1">Muscle</tissue>
    </source>
</reference>
<sequence length="102" mass="11641">MLSGIHPSKEIKLSLTSWYEIALENPPKRKSRVLFLKKITPFGGITLSIEFDDILTLSTCISSQAHRLDSADSCSCVVWKLCFAGFTHHRNHLLLQTQERKR</sequence>
<keyword evidence="2" id="KW-1185">Reference proteome</keyword>
<accession>A0ABV0Y4D5</accession>
<gene>
    <name evidence="1" type="ORF">AMECASPLE_024395</name>
</gene>
<dbReference type="Proteomes" id="UP001469553">
    <property type="component" value="Unassembled WGS sequence"/>
</dbReference>
<evidence type="ECO:0000313" key="2">
    <source>
        <dbReference type="Proteomes" id="UP001469553"/>
    </source>
</evidence>
<comment type="caution">
    <text evidence="1">The sequence shown here is derived from an EMBL/GenBank/DDBJ whole genome shotgun (WGS) entry which is preliminary data.</text>
</comment>
<protein>
    <submittedName>
        <fullName evidence="1">Uncharacterized protein</fullName>
    </submittedName>
</protein>
<dbReference type="EMBL" id="JAHRIP010021134">
    <property type="protein sequence ID" value="MEQ2288606.1"/>
    <property type="molecule type" value="Genomic_DNA"/>
</dbReference>